<dbReference type="EMBL" id="JANJOU010000001">
    <property type="protein sequence ID" value="MCR0980624.1"/>
    <property type="molecule type" value="Genomic_DNA"/>
</dbReference>
<keyword evidence="3" id="KW-1185">Reference proteome</keyword>
<protein>
    <recommendedName>
        <fullName evidence="4">Twin-arginine translocation pathway signal protein</fullName>
    </recommendedName>
</protein>
<reference evidence="2 3" key="1">
    <citation type="submission" date="2022-06" db="EMBL/GenBank/DDBJ databases">
        <title>Roseomonas CN29.</title>
        <authorList>
            <person name="Cheng Y."/>
            <person name="He X."/>
        </authorList>
    </citation>
    <scope>NUCLEOTIDE SEQUENCE [LARGE SCALE GENOMIC DNA]</scope>
    <source>
        <strain evidence="2 3">CN29</strain>
    </source>
</reference>
<organism evidence="2 3">
    <name type="scientific">Roseomonas populi</name>
    <dbReference type="NCBI Taxonomy" id="3121582"/>
    <lineage>
        <taxon>Bacteria</taxon>
        <taxon>Pseudomonadati</taxon>
        <taxon>Pseudomonadota</taxon>
        <taxon>Alphaproteobacteria</taxon>
        <taxon>Acetobacterales</taxon>
        <taxon>Roseomonadaceae</taxon>
        <taxon>Roseomonas</taxon>
    </lineage>
</organism>
<feature type="chain" id="PRO_5046900503" description="Twin-arginine translocation pathway signal protein" evidence="1">
    <location>
        <begin position="25"/>
        <end position="154"/>
    </location>
</feature>
<evidence type="ECO:0000313" key="3">
    <source>
        <dbReference type="Proteomes" id="UP001524642"/>
    </source>
</evidence>
<dbReference type="RefSeq" id="WP_257714306.1">
    <property type="nucleotide sequence ID" value="NZ_JANJOU010000001.1"/>
</dbReference>
<gene>
    <name evidence="2" type="ORF">NRP21_01005</name>
</gene>
<keyword evidence="1" id="KW-0732">Signal</keyword>
<evidence type="ECO:0008006" key="4">
    <source>
        <dbReference type="Google" id="ProtNLM"/>
    </source>
</evidence>
<comment type="caution">
    <text evidence="2">The sequence shown here is derived from an EMBL/GenBank/DDBJ whole genome shotgun (WGS) entry which is preliminary data.</text>
</comment>
<proteinExistence type="predicted"/>
<sequence>MKASRRGILGGAAALAAPTLPAIAVGAVSPDAALIHACNRYLEIERAWADPNSPTRHIDCDATPEWAEYEAVQGYIRAATPKTPEGWAAMARVALLEDSGENTSIWDTSTGTRLAHKLLVHYAGQEADAEAWRLKAEQTRRHNEYLAQRMAGDA</sequence>
<dbReference type="Proteomes" id="UP001524642">
    <property type="component" value="Unassembled WGS sequence"/>
</dbReference>
<accession>A0ABT1WXS6</accession>
<feature type="signal peptide" evidence="1">
    <location>
        <begin position="1"/>
        <end position="24"/>
    </location>
</feature>
<evidence type="ECO:0000256" key="1">
    <source>
        <dbReference type="SAM" id="SignalP"/>
    </source>
</evidence>
<evidence type="ECO:0000313" key="2">
    <source>
        <dbReference type="EMBL" id="MCR0980624.1"/>
    </source>
</evidence>
<name>A0ABT1WXS6_9PROT</name>